<accession>A0ABR4FKT3</accession>
<name>A0ABR4FKT3_9EURO</name>
<evidence type="ECO:0000313" key="1">
    <source>
        <dbReference type="EMBL" id="KAL2783829.1"/>
    </source>
</evidence>
<reference evidence="1 2" key="1">
    <citation type="submission" date="2024-07" db="EMBL/GenBank/DDBJ databases">
        <title>Section-level genome sequencing and comparative genomics of Aspergillus sections Usti and Cavernicolus.</title>
        <authorList>
            <consortium name="Lawrence Berkeley National Laboratory"/>
            <person name="Nybo J.L."/>
            <person name="Vesth T.C."/>
            <person name="Theobald S."/>
            <person name="Frisvad J.C."/>
            <person name="Larsen T.O."/>
            <person name="Kjaerboelling I."/>
            <person name="Rothschild-Mancinelli K."/>
            <person name="Lyhne E.K."/>
            <person name="Kogle M.E."/>
            <person name="Barry K."/>
            <person name="Clum A."/>
            <person name="Na H."/>
            <person name="Ledsgaard L."/>
            <person name="Lin J."/>
            <person name="Lipzen A."/>
            <person name="Kuo A."/>
            <person name="Riley R."/>
            <person name="Mondo S."/>
            <person name="Labutti K."/>
            <person name="Haridas S."/>
            <person name="Pangalinan J."/>
            <person name="Salamov A.A."/>
            <person name="Simmons B.A."/>
            <person name="Magnuson J.K."/>
            <person name="Chen J."/>
            <person name="Drula E."/>
            <person name="Henrissat B."/>
            <person name="Wiebenga A."/>
            <person name="Lubbers R.J."/>
            <person name="Gomes A.C."/>
            <person name="Makela M.R."/>
            <person name="Stajich J."/>
            <person name="Grigoriev I.V."/>
            <person name="Mortensen U.H."/>
            <person name="De Vries R.P."/>
            <person name="Baker S.E."/>
            <person name="Andersen M.R."/>
        </authorList>
    </citation>
    <scope>NUCLEOTIDE SEQUENCE [LARGE SCALE GENOMIC DNA]</scope>
    <source>
        <strain evidence="1 2">CBS 209.92</strain>
    </source>
</reference>
<gene>
    <name evidence="1" type="ORF">BJX66DRAFT_111329</name>
</gene>
<dbReference type="Proteomes" id="UP001610563">
    <property type="component" value="Unassembled WGS sequence"/>
</dbReference>
<comment type="caution">
    <text evidence="1">The sequence shown here is derived from an EMBL/GenBank/DDBJ whole genome shotgun (WGS) entry which is preliminary data.</text>
</comment>
<keyword evidence="2" id="KW-1185">Reference proteome</keyword>
<organism evidence="1 2">
    <name type="scientific">Aspergillus keveii</name>
    <dbReference type="NCBI Taxonomy" id="714993"/>
    <lineage>
        <taxon>Eukaryota</taxon>
        <taxon>Fungi</taxon>
        <taxon>Dikarya</taxon>
        <taxon>Ascomycota</taxon>
        <taxon>Pezizomycotina</taxon>
        <taxon>Eurotiomycetes</taxon>
        <taxon>Eurotiomycetidae</taxon>
        <taxon>Eurotiales</taxon>
        <taxon>Aspergillaceae</taxon>
        <taxon>Aspergillus</taxon>
        <taxon>Aspergillus subgen. Nidulantes</taxon>
    </lineage>
</organism>
<proteinExistence type="predicted"/>
<evidence type="ECO:0000313" key="2">
    <source>
        <dbReference type="Proteomes" id="UP001610563"/>
    </source>
</evidence>
<protein>
    <submittedName>
        <fullName evidence="1">Uncharacterized protein</fullName>
    </submittedName>
</protein>
<sequence>MSYSISLRNGISRATRKTATTGRHLFHQGLGIMWTEDGRTKADNEGPADLNPLAASLQDIKFDWSGPGYRARSCGLIFEKAHLRKFALCAEDGVSTSRVLGSTDRQLWQGEVPNVPKRAGAKLPERHQISEIFSSIPGW</sequence>
<dbReference type="EMBL" id="JBFTWV010000209">
    <property type="protein sequence ID" value="KAL2783829.1"/>
    <property type="molecule type" value="Genomic_DNA"/>
</dbReference>